<dbReference type="EMBL" id="BMOV01000002">
    <property type="protein sequence ID" value="GGO08515.1"/>
    <property type="molecule type" value="Genomic_DNA"/>
</dbReference>
<dbReference type="Proteomes" id="UP000602381">
    <property type="component" value="Unassembled WGS sequence"/>
</dbReference>
<comment type="caution">
    <text evidence="2">The sequence shown here is derived from an EMBL/GenBank/DDBJ whole genome shotgun (WGS) entry which is preliminary data.</text>
</comment>
<evidence type="ECO:0000313" key="2">
    <source>
        <dbReference type="EMBL" id="GGO08515.1"/>
    </source>
</evidence>
<name>A0ABQ2LAL7_9PROT</name>
<accession>A0ABQ2LAL7</accession>
<keyword evidence="3" id="KW-1185">Reference proteome</keyword>
<organism evidence="2 3">
    <name type="scientific">Iodidimonas muriae</name>
    <dbReference type="NCBI Taxonomy" id="261467"/>
    <lineage>
        <taxon>Bacteria</taxon>
        <taxon>Pseudomonadati</taxon>
        <taxon>Pseudomonadota</taxon>
        <taxon>Alphaproteobacteria</taxon>
        <taxon>Iodidimonadales</taxon>
        <taxon>Iodidimonadaceae</taxon>
        <taxon>Iodidimonas</taxon>
    </lineage>
</organism>
<gene>
    <name evidence="2" type="ORF">GCM10007972_08960</name>
</gene>
<protein>
    <submittedName>
        <fullName evidence="2">Uncharacterized protein</fullName>
    </submittedName>
</protein>
<proteinExistence type="predicted"/>
<keyword evidence="1" id="KW-0812">Transmembrane</keyword>
<feature type="transmembrane region" description="Helical" evidence="1">
    <location>
        <begin position="12"/>
        <end position="31"/>
    </location>
</feature>
<evidence type="ECO:0000256" key="1">
    <source>
        <dbReference type="SAM" id="Phobius"/>
    </source>
</evidence>
<keyword evidence="1" id="KW-0472">Membrane</keyword>
<reference evidence="3" key="1">
    <citation type="journal article" date="2019" name="Int. J. Syst. Evol. Microbiol.">
        <title>The Global Catalogue of Microorganisms (GCM) 10K type strain sequencing project: providing services to taxonomists for standard genome sequencing and annotation.</title>
        <authorList>
            <consortium name="The Broad Institute Genomics Platform"/>
            <consortium name="The Broad Institute Genome Sequencing Center for Infectious Disease"/>
            <person name="Wu L."/>
            <person name="Ma J."/>
        </authorList>
    </citation>
    <scope>NUCLEOTIDE SEQUENCE [LARGE SCALE GENOMIC DNA]</scope>
    <source>
        <strain evidence="3">JCM 17843</strain>
    </source>
</reference>
<keyword evidence="1" id="KW-1133">Transmembrane helix</keyword>
<sequence>MWPVLDHSKSITWLYLVFGMLTFTAQLIVSHVKPFGGDQRRRFVLNLWFLGEIQAILPLALL</sequence>
<evidence type="ECO:0000313" key="3">
    <source>
        <dbReference type="Proteomes" id="UP000602381"/>
    </source>
</evidence>
<feature type="transmembrane region" description="Helical" evidence="1">
    <location>
        <begin position="43"/>
        <end position="61"/>
    </location>
</feature>